<dbReference type="EMBL" id="CAJNNV010016579">
    <property type="protein sequence ID" value="CAE8604541.1"/>
    <property type="molecule type" value="Genomic_DNA"/>
</dbReference>
<sequence>MAERMREAAAAAIKKEAPMPSEMVLVAYKSMSKDYKDELRGMNFFDVAVPNHNGVAFWTQPGGIPGPERYAKSTACRELDFFVSHVLRADPNSPNKMMKTPIVYGIQKCTDIYIGSHCALTRLVAEGKVKQEEAFEYMSNMSYWCDIGCVDQVDIPKKMFIIRNHLGDFVQNARFVLCVVSTHYFSRAWCLYEFCICLKREKLDTIVIANAAVTWFESERRKVADAIVSCSFEKSNCFDPTDRKIIEAKINEEFASVAHFDRLVKYAACALSARAALFFGVDFYKSWYSIWTDTAKRCGFDDLAIVLGEVDVAGLKAKADAKFPDEAGVSRSSERLGFVEQFTQGWFEEKVAPLLNRERGEAIRNMSPSIFP</sequence>
<feature type="domain" description="TIR" evidence="1">
    <location>
        <begin position="162"/>
        <end position="210"/>
    </location>
</feature>
<protein>
    <recommendedName>
        <fullName evidence="1">TIR domain-containing protein</fullName>
    </recommendedName>
</protein>
<dbReference type="Pfam" id="PF01582">
    <property type="entry name" value="TIR"/>
    <property type="match status" value="1"/>
</dbReference>
<name>A0A813F291_POLGL</name>
<reference evidence="2" key="1">
    <citation type="submission" date="2021-02" db="EMBL/GenBank/DDBJ databases">
        <authorList>
            <person name="Dougan E. K."/>
            <person name="Rhodes N."/>
            <person name="Thang M."/>
            <person name="Chan C."/>
        </authorList>
    </citation>
    <scope>NUCLEOTIDE SEQUENCE</scope>
</reference>
<accession>A0A813F291</accession>
<dbReference type="Gene3D" id="3.40.50.10140">
    <property type="entry name" value="Toll/interleukin-1 receptor homology (TIR) domain"/>
    <property type="match status" value="1"/>
</dbReference>
<keyword evidence="4" id="KW-1185">Reference proteome</keyword>
<gene>
    <name evidence="2" type="ORF">PGLA1383_LOCUS22697</name>
    <name evidence="3" type="ORF">PGLA2088_LOCUS44893</name>
</gene>
<proteinExistence type="predicted"/>
<dbReference type="OMA" id="SHCALTR"/>
<dbReference type="InterPro" id="IPR035897">
    <property type="entry name" value="Toll_tir_struct_dom_sf"/>
</dbReference>
<dbReference type="EMBL" id="CAJNNW010035433">
    <property type="protein sequence ID" value="CAE8727707.1"/>
    <property type="molecule type" value="Genomic_DNA"/>
</dbReference>
<evidence type="ECO:0000313" key="4">
    <source>
        <dbReference type="Proteomes" id="UP000654075"/>
    </source>
</evidence>
<evidence type="ECO:0000259" key="1">
    <source>
        <dbReference type="Pfam" id="PF01582"/>
    </source>
</evidence>
<organism evidence="2 4">
    <name type="scientific">Polarella glacialis</name>
    <name type="common">Dinoflagellate</name>
    <dbReference type="NCBI Taxonomy" id="89957"/>
    <lineage>
        <taxon>Eukaryota</taxon>
        <taxon>Sar</taxon>
        <taxon>Alveolata</taxon>
        <taxon>Dinophyceae</taxon>
        <taxon>Suessiales</taxon>
        <taxon>Suessiaceae</taxon>
        <taxon>Polarella</taxon>
    </lineage>
</organism>
<dbReference type="AlphaFoldDB" id="A0A813F291"/>
<evidence type="ECO:0000313" key="2">
    <source>
        <dbReference type="EMBL" id="CAE8604541.1"/>
    </source>
</evidence>
<dbReference type="InterPro" id="IPR000157">
    <property type="entry name" value="TIR_dom"/>
</dbReference>
<comment type="caution">
    <text evidence="2">The sequence shown here is derived from an EMBL/GenBank/DDBJ whole genome shotgun (WGS) entry which is preliminary data.</text>
</comment>
<dbReference type="SUPFAM" id="SSF52200">
    <property type="entry name" value="Toll/Interleukin receptor TIR domain"/>
    <property type="match status" value="1"/>
</dbReference>
<dbReference type="Proteomes" id="UP000654075">
    <property type="component" value="Unassembled WGS sequence"/>
</dbReference>
<evidence type="ECO:0000313" key="3">
    <source>
        <dbReference type="EMBL" id="CAE8727707.1"/>
    </source>
</evidence>
<dbReference type="GO" id="GO:0007165">
    <property type="term" value="P:signal transduction"/>
    <property type="evidence" value="ECO:0007669"/>
    <property type="project" value="InterPro"/>
</dbReference>
<dbReference type="Proteomes" id="UP000626109">
    <property type="component" value="Unassembled WGS sequence"/>
</dbReference>